<dbReference type="SUPFAM" id="SSF52777">
    <property type="entry name" value="CoA-dependent acyltransferases"/>
    <property type="match status" value="2"/>
</dbReference>
<evidence type="ECO:0000256" key="6">
    <source>
        <dbReference type="ARBA" id="ARBA00013449"/>
    </source>
</evidence>
<dbReference type="EMBL" id="CP029078">
    <property type="protein sequence ID" value="QCN90258.1"/>
    <property type="molecule type" value="Genomic_DNA"/>
</dbReference>
<organism evidence="13 15">
    <name type="scientific">Streptomyces griseoviridis</name>
    <dbReference type="NCBI Taxonomy" id="45398"/>
    <lineage>
        <taxon>Bacteria</taxon>
        <taxon>Bacillati</taxon>
        <taxon>Actinomycetota</taxon>
        <taxon>Actinomycetes</taxon>
        <taxon>Kitasatosporales</taxon>
        <taxon>Streptomycetaceae</taxon>
        <taxon>Streptomyces</taxon>
    </lineage>
</organism>
<comment type="catalytic activity">
    <reaction evidence="3">
        <text>2 a mycocerosyl-[mycocerosic acid synthase] + a phthiodiolone = a dimycocerosyl phthiodiolone + 2 holo-[mycocerosic acid synthase].</text>
        <dbReference type="EC" id="2.3.1.282"/>
    </reaction>
</comment>
<evidence type="ECO:0000256" key="9">
    <source>
        <dbReference type="ARBA" id="ARBA00030465"/>
    </source>
</evidence>
<dbReference type="EC" id="2.3.1.282" evidence="5"/>
<evidence type="ECO:0000256" key="1">
    <source>
        <dbReference type="ARBA" id="ARBA00000026"/>
    </source>
</evidence>
<evidence type="ECO:0000313" key="13">
    <source>
        <dbReference type="EMBL" id="AZS82890.1"/>
    </source>
</evidence>
<protein>
    <recommendedName>
        <fullName evidence="6">Phthiocerol/phthiodiolone dimycocerosyl transferase</fullName>
        <ecNumber evidence="5">2.3.1.282</ecNumber>
    </recommendedName>
    <alternativeName>
        <fullName evidence="11">Acyltransferase PapA5</fullName>
    </alternativeName>
    <alternativeName>
        <fullName evidence="9">Phthiocerol/phthiodiolone O-acyltransferase</fullName>
    </alternativeName>
    <alternativeName>
        <fullName evidence="10">Polyketide synthase-associated protein A5</fullName>
    </alternativeName>
</protein>
<comment type="similarity">
    <text evidence="4">Belongs to the acyltransferase PapA5 family.</text>
</comment>
<reference evidence="13 15" key="2">
    <citation type="submission" date="2018-12" db="EMBL/GenBank/DDBJ databases">
        <title>Streptomyces griseoviridis F1-27 complete genome.</title>
        <authorList>
            <person name="Mariita R.M."/>
            <person name="Sello J.K."/>
        </authorList>
    </citation>
    <scope>NUCLEOTIDE SEQUENCE [LARGE SCALE GENOMIC DNA]</scope>
    <source>
        <strain evidence="13 15">F1-27</strain>
    </source>
</reference>
<dbReference type="Proteomes" id="UP000271291">
    <property type="component" value="Chromosome"/>
</dbReference>
<evidence type="ECO:0000256" key="10">
    <source>
        <dbReference type="ARBA" id="ARBA00032317"/>
    </source>
</evidence>
<evidence type="ECO:0000256" key="7">
    <source>
        <dbReference type="ARBA" id="ARBA00022679"/>
    </source>
</evidence>
<dbReference type="InterPro" id="IPR023213">
    <property type="entry name" value="CAT-like_dom_sf"/>
</dbReference>
<proteinExistence type="inferred from homology"/>
<dbReference type="KEGG" id="sgd:ELQ87_00185"/>
<sequence>MERSLAPHEAAIASAGVRLVLHSELEGSLDDAVLARALVQLRKSYPLTAGSITHRTGETRPHVQVGESAAGPALGHSSDFDDEISAPLDWGKGPLLRVSVVRDGRTRVVMTLLRAFADAMSYQALHQRLWTLYTALATGRPLPAGPVRPVLGPALDDILAARFTPARLRDFVAERAGLDTQAPPALLPALASRDGGPGPDPSFGITRVEASPRRYERLLSQARTASLSLNSLVSGALLTSLRSLFPTQKEPVRVLCTMAVDMRRRLSPPMPPEILQSAATTTSIRLWIGGDAQPVDVGRDMAAQLRAHLDSGAAAMELAAFPYMLEQRPPSLVITNVGTIAEPPLPPGLRISRVRLAPLGRVPMIFAVISRYRGRLTVDLTHSRAWYTETQIKELSGHLAAALEPA</sequence>
<comment type="catalytic activity">
    <reaction evidence="2">
        <text>2 a mycocerosyl-[mycocerosic acid synthase] + a phenolphthiocerol = a dimycocerosyl phenolphthiocerol + 2 holo-[mycocerosic acid synthase].</text>
        <dbReference type="EC" id="2.3.1.282"/>
    </reaction>
</comment>
<dbReference type="Proteomes" id="UP000501753">
    <property type="component" value="Chromosome"/>
</dbReference>
<evidence type="ECO:0000259" key="12">
    <source>
        <dbReference type="Pfam" id="PF16911"/>
    </source>
</evidence>
<dbReference type="InterPro" id="IPR031641">
    <property type="entry name" value="PapA_C"/>
</dbReference>
<dbReference type="EMBL" id="CP034687">
    <property type="protein sequence ID" value="AZS82890.1"/>
    <property type="molecule type" value="Genomic_DNA"/>
</dbReference>
<evidence type="ECO:0000256" key="2">
    <source>
        <dbReference type="ARBA" id="ARBA00000625"/>
    </source>
</evidence>
<evidence type="ECO:0000256" key="3">
    <source>
        <dbReference type="ARBA" id="ARBA00001907"/>
    </source>
</evidence>
<dbReference type="Gene3D" id="3.30.559.10">
    <property type="entry name" value="Chloramphenicol acetyltransferase-like domain"/>
    <property type="match status" value="1"/>
</dbReference>
<dbReference type="RefSeq" id="WP_127175806.1">
    <property type="nucleotide sequence ID" value="NZ_CP029078.1"/>
</dbReference>
<evidence type="ECO:0000313" key="14">
    <source>
        <dbReference type="EMBL" id="QCN90258.1"/>
    </source>
</evidence>
<evidence type="ECO:0000256" key="8">
    <source>
        <dbReference type="ARBA" id="ARBA00023315"/>
    </source>
</evidence>
<dbReference type="Gene3D" id="3.30.559.30">
    <property type="entry name" value="Nonribosomal peptide synthetase, condensation domain"/>
    <property type="match status" value="1"/>
</dbReference>
<dbReference type="OrthoDB" id="3318646at2"/>
<reference evidence="14 16" key="1">
    <citation type="submission" date="2018-04" db="EMBL/GenBank/DDBJ databases">
        <title>Complete genome sequences of Streptomyces griseoviridis K61 and characterization of antagonistic properties of biological control agents.</title>
        <authorList>
            <person name="Mariita R.M."/>
            <person name="Sello J.K."/>
        </authorList>
    </citation>
    <scope>NUCLEOTIDE SEQUENCE [LARGE SCALE GENOMIC DNA]</scope>
    <source>
        <strain evidence="14 16">K61</strain>
    </source>
</reference>
<keyword evidence="7" id="KW-0808">Transferase</keyword>
<evidence type="ECO:0000256" key="4">
    <source>
        <dbReference type="ARBA" id="ARBA00006558"/>
    </source>
</evidence>
<dbReference type="AlphaFoldDB" id="A0A3Q9KSE7"/>
<accession>A0A3Q9KSE7</accession>
<dbReference type="GO" id="GO:0016746">
    <property type="term" value="F:acyltransferase activity"/>
    <property type="evidence" value="ECO:0007669"/>
    <property type="project" value="UniProtKB-KW"/>
</dbReference>
<evidence type="ECO:0000256" key="11">
    <source>
        <dbReference type="ARBA" id="ARBA00033407"/>
    </source>
</evidence>
<keyword evidence="16" id="KW-1185">Reference proteome</keyword>
<name>A0A3Q9KSE7_STRGD</name>
<comment type="catalytic activity">
    <reaction evidence="1">
        <text>2 a mycocerosyl-[mycocerosic acid synthase] + a phthiocerol = a dimycocerosyl phthiocerol + 2 holo-[mycocerosic acid synthase].</text>
        <dbReference type="EC" id="2.3.1.282"/>
    </reaction>
</comment>
<evidence type="ECO:0000313" key="16">
    <source>
        <dbReference type="Proteomes" id="UP000501753"/>
    </source>
</evidence>
<gene>
    <name evidence="14" type="ORF">DDJ31_39175</name>
    <name evidence="13" type="ORF">ELQ87_00185</name>
</gene>
<feature type="domain" description="Phthiocerol/phthiodiolone dimycocerosyl transferase C-terminal" evidence="12">
    <location>
        <begin position="202"/>
        <end position="380"/>
    </location>
</feature>
<evidence type="ECO:0000256" key="5">
    <source>
        <dbReference type="ARBA" id="ARBA00012866"/>
    </source>
</evidence>
<evidence type="ECO:0000313" key="15">
    <source>
        <dbReference type="Proteomes" id="UP000271291"/>
    </source>
</evidence>
<dbReference type="Pfam" id="PF16911">
    <property type="entry name" value="PapA_C"/>
    <property type="match status" value="1"/>
</dbReference>
<keyword evidence="8" id="KW-0012">Acyltransferase</keyword>